<dbReference type="GO" id="GO:0004888">
    <property type="term" value="F:transmembrane signaling receptor activity"/>
    <property type="evidence" value="ECO:0007669"/>
    <property type="project" value="InterPro"/>
</dbReference>
<dbReference type="GO" id="GO:0006935">
    <property type="term" value="P:chemotaxis"/>
    <property type="evidence" value="ECO:0007669"/>
    <property type="project" value="UniProtKB-KW"/>
</dbReference>
<dbReference type="GO" id="GO:0007165">
    <property type="term" value="P:signal transduction"/>
    <property type="evidence" value="ECO:0007669"/>
    <property type="project" value="UniProtKB-KW"/>
</dbReference>
<feature type="transmembrane region" description="Helical" evidence="12">
    <location>
        <begin position="190"/>
        <end position="211"/>
    </location>
</feature>
<evidence type="ECO:0000256" key="5">
    <source>
        <dbReference type="ARBA" id="ARBA00022519"/>
    </source>
</evidence>
<evidence type="ECO:0000256" key="7">
    <source>
        <dbReference type="ARBA" id="ARBA00022989"/>
    </source>
</evidence>
<evidence type="ECO:0000259" key="13">
    <source>
        <dbReference type="PROSITE" id="PS50111"/>
    </source>
</evidence>
<sequence length="519" mass="56709">MQLLRNLSIRFVMLSILGILCLTLGCVSFYSDWSLSRVSDGNATDRQLVRQLTVLNQGNDQYFRFISRLNREMQKKAEGEIPDLKPSAEAMKNMGLHLAEMKRISPGPMDVQMSERVIARWQVLYDEGVKIQMQLAEQGDQAGYRKQSHDVTPQLSKEFGTVSVEFTQVAEARIEQTRTLVDGLMTTTRIVIISGTLFGLLILIFADRYLVKMMQRPLNNIRQHFRRIAGGDLSRPVESDAAGRNCVGKLFPLLSEMQDSLRDAVSSIREGSDTLRDSASEIARGNTDLSSRTEQQAAALEETAASMEEITATVKLNADHAHHASALAEVTSSTAHQGHEMIAAVIRTMDEISESSRKIAEITNVINSIAFQTNILALNASIEAARAGVHGRGFMVVAGEVRTLASNSADAAKEIERLIANAVSRVDQGITLVAGGGETMEEIVRASGEVTAIMKEIAIASEEQTKGILQIGTAITQMDTVTQQNASLVSSVSETAAGLELQTQALQNSVQKFRLRTAD</sequence>
<dbReference type="PRINTS" id="PR00260">
    <property type="entry name" value="CHEMTRNSDUCR"/>
</dbReference>
<keyword evidence="3" id="KW-0488">Methylation</keyword>
<keyword evidence="8 12" id="KW-0472">Membrane</keyword>
<evidence type="ECO:0000256" key="9">
    <source>
        <dbReference type="ARBA" id="ARBA00023224"/>
    </source>
</evidence>
<dbReference type="Proteomes" id="UP000032582">
    <property type="component" value="Unassembled WGS sequence"/>
</dbReference>
<proteinExistence type="inferred from homology"/>
<feature type="transmembrane region" description="Helical" evidence="12">
    <location>
        <begin position="7"/>
        <end position="30"/>
    </location>
</feature>
<dbReference type="SMART" id="SM00283">
    <property type="entry name" value="MA"/>
    <property type="match status" value="1"/>
</dbReference>
<keyword evidence="5" id="KW-0997">Cell inner membrane</keyword>
<evidence type="ECO:0000256" key="1">
    <source>
        <dbReference type="ARBA" id="ARBA00004429"/>
    </source>
</evidence>
<dbReference type="InterPro" id="IPR051310">
    <property type="entry name" value="MCP_chemotaxis"/>
</dbReference>
<gene>
    <name evidence="15" type="ORF">UA45_02685</name>
</gene>
<evidence type="ECO:0000256" key="10">
    <source>
        <dbReference type="ARBA" id="ARBA00029447"/>
    </source>
</evidence>
<dbReference type="EMBL" id="JZSH01000014">
    <property type="protein sequence ID" value="KJF78943.1"/>
    <property type="molecule type" value="Genomic_DNA"/>
</dbReference>
<evidence type="ECO:0000313" key="15">
    <source>
        <dbReference type="EMBL" id="KJF78943.1"/>
    </source>
</evidence>
<dbReference type="FunFam" id="1.10.287.950:FF:000001">
    <property type="entry name" value="Methyl-accepting chemotaxis sensory transducer"/>
    <property type="match status" value="1"/>
</dbReference>
<dbReference type="Pfam" id="PF02203">
    <property type="entry name" value="TarH"/>
    <property type="match status" value="1"/>
</dbReference>
<comment type="similarity">
    <text evidence="10">Belongs to the methyl-accepting chemotaxis (MCP) protein family.</text>
</comment>
<dbReference type="PROSITE" id="PS51257">
    <property type="entry name" value="PROKAR_LIPOPROTEIN"/>
    <property type="match status" value="1"/>
</dbReference>
<name>A0A0D8LDU8_MORMO</name>
<dbReference type="SMART" id="SM00304">
    <property type="entry name" value="HAMP"/>
    <property type="match status" value="1"/>
</dbReference>
<evidence type="ECO:0000256" key="12">
    <source>
        <dbReference type="SAM" id="Phobius"/>
    </source>
</evidence>
<protein>
    <submittedName>
        <fullName evidence="15">Chemotaxis protein</fullName>
    </submittedName>
</protein>
<dbReference type="InterPro" id="IPR003660">
    <property type="entry name" value="HAMP_dom"/>
</dbReference>
<comment type="caution">
    <text evidence="15">The sequence shown here is derived from an EMBL/GenBank/DDBJ whole genome shotgun (WGS) entry which is preliminary data.</text>
</comment>
<evidence type="ECO:0000256" key="11">
    <source>
        <dbReference type="PROSITE-ProRule" id="PRU00284"/>
    </source>
</evidence>
<dbReference type="PROSITE" id="PS50111">
    <property type="entry name" value="CHEMOTAXIS_TRANSDUC_2"/>
    <property type="match status" value="1"/>
</dbReference>
<dbReference type="PANTHER" id="PTHR43531:SF14">
    <property type="entry name" value="METHYL-ACCEPTING CHEMOTAXIS PROTEIN I-RELATED"/>
    <property type="match status" value="1"/>
</dbReference>
<keyword evidence="4" id="KW-0145">Chemotaxis</keyword>
<dbReference type="Pfam" id="PF00672">
    <property type="entry name" value="HAMP"/>
    <property type="match status" value="1"/>
</dbReference>
<dbReference type="Pfam" id="PF00015">
    <property type="entry name" value="MCPsignal"/>
    <property type="match status" value="1"/>
</dbReference>
<dbReference type="PANTHER" id="PTHR43531">
    <property type="entry name" value="PROTEIN ICFG"/>
    <property type="match status" value="1"/>
</dbReference>
<evidence type="ECO:0000256" key="3">
    <source>
        <dbReference type="ARBA" id="ARBA00022481"/>
    </source>
</evidence>
<evidence type="ECO:0000259" key="14">
    <source>
        <dbReference type="PROSITE" id="PS50885"/>
    </source>
</evidence>
<evidence type="ECO:0000256" key="4">
    <source>
        <dbReference type="ARBA" id="ARBA00022500"/>
    </source>
</evidence>
<dbReference type="Gene3D" id="1.10.287.950">
    <property type="entry name" value="Methyl-accepting chemotaxis protein"/>
    <property type="match status" value="1"/>
</dbReference>
<dbReference type="AlphaFoldDB" id="A0A0D8LDU8"/>
<reference evidence="15 16" key="1">
    <citation type="submission" date="2015-02" db="EMBL/GenBank/DDBJ databases">
        <title>Whole genome shotgun sequencing of cultured foodborne pathogen.</title>
        <authorList>
            <person name="Timme R."/>
            <person name="Allard M.W."/>
            <person name="Strain E."/>
            <person name="Evans P.S."/>
            <person name="Brown E."/>
        </authorList>
    </citation>
    <scope>NUCLEOTIDE SEQUENCE [LARGE SCALE GENOMIC DNA]</scope>
    <source>
        <strain evidence="15 16">GCSL-TSO-24</strain>
    </source>
</reference>
<dbReference type="PATRIC" id="fig|582.24.peg.806"/>
<feature type="domain" description="HAMP" evidence="14">
    <location>
        <begin position="212"/>
        <end position="266"/>
    </location>
</feature>
<dbReference type="CDD" id="cd11386">
    <property type="entry name" value="MCP_signal"/>
    <property type="match status" value="1"/>
</dbReference>
<keyword evidence="2" id="KW-1003">Cell membrane</keyword>
<organism evidence="15 16">
    <name type="scientific">Morganella morganii</name>
    <name type="common">Proteus morganii</name>
    <dbReference type="NCBI Taxonomy" id="582"/>
    <lineage>
        <taxon>Bacteria</taxon>
        <taxon>Pseudomonadati</taxon>
        <taxon>Pseudomonadota</taxon>
        <taxon>Gammaproteobacteria</taxon>
        <taxon>Enterobacterales</taxon>
        <taxon>Morganellaceae</taxon>
        <taxon>Morganella</taxon>
    </lineage>
</organism>
<evidence type="ECO:0000313" key="16">
    <source>
        <dbReference type="Proteomes" id="UP000032582"/>
    </source>
</evidence>
<dbReference type="InterPro" id="IPR003122">
    <property type="entry name" value="Tar_rcpt_lig-bd"/>
</dbReference>
<feature type="domain" description="Methyl-accepting transducer" evidence="13">
    <location>
        <begin position="271"/>
        <end position="500"/>
    </location>
</feature>
<comment type="subcellular location">
    <subcellularLocation>
        <location evidence="1">Cell inner membrane</location>
        <topology evidence="1">Multi-pass membrane protein</topology>
    </subcellularLocation>
</comment>
<dbReference type="PROSITE" id="PS50885">
    <property type="entry name" value="HAMP"/>
    <property type="match status" value="1"/>
</dbReference>
<keyword evidence="6 12" id="KW-0812">Transmembrane</keyword>
<dbReference type="GO" id="GO:0005886">
    <property type="term" value="C:plasma membrane"/>
    <property type="evidence" value="ECO:0007669"/>
    <property type="project" value="UniProtKB-SubCell"/>
</dbReference>
<keyword evidence="9 11" id="KW-0807">Transducer</keyword>
<dbReference type="InterPro" id="IPR004090">
    <property type="entry name" value="Chemotax_Me-accpt_rcpt"/>
</dbReference>
<evidence type="ECO:0000256" key="8">
    <source>
        <dbReference type="ARBA" id="ARBA00023136"/>
    </source>
</evidence>
<evidence type="ECO:0000256" key="6">
    <source>
        <dbReference type="ARBA" id="ARBA00022692"/>
    </source>
</evidence>
<evidence type="ECO:0000256" key="2">
    <source>
        <dbReference type="ARBA" id="ARBA00022475"/>
    </source>
</evidence>
<dbReference type="InterPro" id="IPR004089">
    <property type="entry name" value="MCPsignal_dom"/>
</dbReference>
<keyword evidence="7 12" id="KW-1133">Transmembrane helix</keyword>
<accession>A0A0D8LDU8</accession>
<dbReference type="SUPFAM" id="SSF58104">
    <property type="entry name" value="Methyl-accepting chemotaxis protein (MCP) signaling domain"/>
    <property type="match status" value="1"/>
</dbReference>